<dbReference type="Gramene" id="AET7Gv21109400.2">
    <property type="protein sequence ID" value="AET7Gv21109400.2"/>
    <property type="gene ID" value="AET7Gv21109400"/>
</dbReference>
<reference evidence="3" key="1">
    <citation type="journal article" date="2014" name="Science">
        <title>Ancient hybridizations among the ancestral genomes of bread wheat.</title>
        <authorList>
            <consortium name="International Wheat Genome Sequencing Consortium,"/>
            <person name="Marcussen T."/>
            <person name="Sandve S.R."/>
            <person name="Heier L."/>
            <person name="Spannagl M."/>
            <person name="Pfeifer M."/>
            <person name="Jakobsen K.S."/>
            <person name="Wulff B.B."/>
            <person name="Steuernagel B."/>
            <person name="Mayer K.F."/>
            <person name="Olsen O.A."/>
        </authorList>
    </citation>
    <scope>NUCLEOTIDE SEQUENCE [LARGE SCALE GENOMIC DNA]</scope>
    <source>
        <strain evidence="3">cv. AL8/78</strain>
    </source>
</reference>
<keyword evidence="1" id="KW-0812">Transmembrane</keyword>
<reference evidence="2" key="3">
    <citation type="journal article" date="2017" name="Nature">
        <title>Genome sequence of the progenitor of the wheat D genome Aegilops tauschii.</title>
        <authorList>
            <person name="Luo M.C."/>
            <person name="Gu Y.Q."/>
            <person name="Puiu D."/>
            <person name="Wang H."/>
            <person name="Twardziok S.O."/>
            <person name="Deal K.R."/>
            <person name="Huo N."/>
            <person name="Zhu T."/>
            <person name="Wang L."/>
            <person name="Wang Y."/>
            <person name="McGuire P.E."/>
            <person name="Liu S."/>
            <person name="Long H."/>
            <person name="Ramasamy R.K."/>
            <person name="Rodriguez J.C."/>
            <person name="Van S.L."/>
            <person name="Yuan L."/>
            <person name="Wang Z."/>
            <person name="Xia Z."/>
            <person name="Xiao L."/>
            <person name="Anderson O.D."/>
            <person name="Ouyang S."/>
            <person name="Liang Y."/>
            <person name="Zimin A.V."/>
            <person name="Pertea G."/>
            <person name="Qi P."/>
            <person name="Bennetzen J.L."/>
            <person name="Dai X."/>
            <person name="Dawson M.W."/>
            <person name="Muller H.G."/>
            <person name="Kugler K."/>
            <person name="Rivarola-Duarte L."/>
            <person name="Spannagl M."/>
            <person name="Mayer K.F.X."/>
            <person name="Lu F.H."/>
            <person name="Bevan M.W."/>
            <person name="Leroy P."/>
            <person name="Li P."/>
            <person name="You F.M."/>
            <person name="Sun Q."/>
            <person name="Liu Z."/>
            <person name="Lyons E."/>
            <person name="Wicker T."/>
            <person name="Salzberg S.L."/>
            <person name="Devos K.M."/>
            <person name="Dvorak J."/>
        </authorList>
    </citation>
    <scope>NUCLEOTIDE SEQUENCE [LARGE SCALE GENOMIC DNA]</scope>
    <source>
        <strain evidence="2">cv. AL8/78</strain>
    </source>
</reference>
<dbReference type="Proteomes" id="UP000015105">
    <property type="component" value="Chromosome 7D"/>
</dbReference>
<keyword evidence="1" id="KW-0472">Membrane</keyword>
<evidence type="ECO:0000256" key="1">
    <source>
        <dbReference type="SAM" id="Phobius"/>
    </source>
</evidence>
<keyword evidence="3" id="KW-1185">Reference proteome</keyword>
<reference evidence="2" key="4">
    <citation type="submission" date="2019-03" db="UniProtKB">
        <authorList>
            <consortium name="EnsemblPlants"/>
        </authorList>
    </citation>
    <scope>IDENTIFICATION</scope>
</reference>
<reference evidence="2" key="5">
    <citation type="journal article" date="2021" name="G3 (Bethesda)">
        <title>Aegilops tauschii genome assembly Aet v5.0 features greater sequence contiguity and improved annotation.</title>
        <authorList>
            <person name="Wang L."/>
            <person name="Zhu T."/>
            <person name="Rodriguez J.C."/>
            <person name="Deal K.R."/>
            <person name="Dubcovsky J."/>
            <person name="McGuire P.E."/>
            <person name="Lux T."/>
            <person name="Spannagl M."/>
            <person name="Mayer K.F.X."/>
            <person name="Baldrich P."/>
            <person name="Meyers B.C."/>
            <person name="Huo N."/>
            <person name="Gu Y.Q."/>
            <person name="Zhou H."/>
            <person name="Devos K.M."/>
            <person name="Bennetzen J.L."/>
            <person name="Unver T."/>
            <person name="Budak H."/>
            <person name="Gulick P.J."/>
            <person name="Galiba G."/>
            <person name="Kalapos B."/>
            <person name="Nelson D.R."/>
            <person name="Li P."/>
            <person name="You F.M."/>
            <person name="Luo M.C."/>
            <person name="Dvorak J."/>
        </authorList>
    </citation>
    <scope>NUCLEOTIDE SEQUENCE [LARGE SCALE GENOMIC DNA]</scope>
    <source>
        <strain evidence="2">cv. AL8/78</strain>
    </source>
</reference>
<accession>A0A453SVL1</accession>
<proteinExistence type="predicted"/>
<feature type="transmembrane region" description="Helical" evidence="1">
    <location>
        <begin position="47"/>
        <end position="72"/>
    </location>
</feature>
<reference evidence="3" key="2">
    <citation type="journal article" date="2017" name="Nat. Plants">
        <title>The Aegilops tauschii genome reveals multiple impacts of transposons.</title>
        <authorList>
            <person name="Zhao G."/>
            <person name="Zou C."/>
            <person name="Li K."/>
            <person name="Wang K."/>
            <person name="Li T."/>
            <person name="Gao L."/>
            <person name="Zhang X."/>
            <person name="Wang H."/>
            <person name="Yang Z."/>
            <person name="Liu X."/>
            <person name="Jiang W."/>
            <person name="Mao L."/>
            <person name="Kong X."/>
            <person name="Jiao Y."/>
            <person name="Jia J."/>
        </authorList>
    </citation>
    <scope>NUCLEOTIDE SEQUENCE [LARGE SCALE GENOMIC DNA]</scope>
    <source>
        <strain evidence="3">cv. AL8/78</strain>
    </source>
</reference>
<name>A0A453SVL1_AEGTS</name>
<protein>
    <submittedName>
        <fullName evidence="2">Uncharacterized protein</fullName>
    </submittedName>
</protein>
<organism evidence="2 3">
    <name type="scientific">Aegilops tauschii subsp. strangulata</name>
    <name type="common">Goatgrass</name>
    <dbReference type="NCBI Taxonomy" id="200361"/>
    <lineage>
        <taxon>Eukaryota</taxon>
        <taxon>Viridiplantae</taxon>
        <taxon>Streptophyta</taxon>
        <taxon>Embryophyta</taxon>
        <taxon>Tracheophyta</taxon>
        <taxon>Spermatophyta</taxon>
        <taxon>Magnoliopsida</taxon>
        <taxon>Liliopsida</taxon>
        <taxon>Poales</taxon>
        <taxon>Poaceae</taxon>
        <taxon>BOP clade</taxon>
        <taxon>Pooideae</taxon>
        <taxon>Triticodae</taxon>
        <taxon>Triticeae</taxon>
        <taxon>Triticinae</taxon>
        <taxon>Aegilops</taxon>
    </lineage>
</organism>
<evidence type="ECO:0000313" key="3">
    <source>
        <dbReference type="Proteomes" id="UP000015105"/>
    </source>
</evidence>
<dbReference type="AlphaFoldDB" id="A0A453SVL1"/>
<sequence length="86" mass="9372">MLAALALQLQHNLLCCLGLLVENRLCLATISRLLAVITTLPLSRKAILAFLVLGNLVEGVLLALLVLAVGLLRLRNVHLQKLPYHT</sequence>
<dbReference type="EnsemblPlants" id="AET7Gv21109400.2">
    <property type="protein sequence ID" value="AET7Gv21109400.2"/>
    <property type="gene ID" value="AET7Gv21109400"/>
</dbReference>
<evidence type="ECO:0000313" key="2">
    <source>
        <dbReference type="EnsemblPlants" id="AET7Gv21109400.2"/>
    </source>
</evidence>
<keyword evidence="1" id="KW-1133">Transmembrane helix</keyword>